<dbReference type="InParanoid" id="A0A0P0UXH5"/>
<evidence type="ECO:0000313" key="1">
    <source>
        <dbReference type="EMBL" id="BAS69912.1"/>
    </source>
</evidence>
<gene>
    <name evidence="1" type="ordered locus">Os01g0100466</name>
    <name evidence="1" type="ORF">OSNPB_010100466</name>
</gene>
<sequence>MPQFVPPTPSCQGLLRCCTPCHVSSSGSSRPFLTFTTRFQLVVTFSAGPGSCPLMPIASCFFTPPSGAPHTYDTSHS</sequence>
<dbReference type="Proteomes" id="UP000059680">
    <property type="component" value="Chromosome 1"/>
</dbReference>
<protein>
    <submittedName>
        <fullName evidence="1">Os01g0100466 protein</fullName>
    </submittedName>
</protein>
<accession>A0A0P0UXH5</accession>
<dbReference type="AlphaFoldDB" id="A0A0P0UXH5"/>
<reference evidence="1 2" key="2">
    <citation type="journal article" date="2013" name="Plant Cell Physiol.">
        <title>Rice Annotation Project Database (RAP-DB): an integrative and interactive database for rice genomics.</title>
        <authorList>
            <person name="Sakai H."/>
            <person name="Lee S.S."/>
            <person name="Tanaka T."/>
            <person name="Numa H."/>
            <person name="Kim J."/>
            <person name="Kawahara Y."/>
            <person name="Wakimoto H."/>
            <person name="Yang C.C."/>
            <person name="Iwamoto M."/>
            <person name="Abe T."/>
            <person name="Yamada Y."/>
            <person name="Muto A."/>
            <person name="Inokuchi H."/>
            <person name="Ikemura T."/>
            <person name="Matsumoto T."/>
            <person name="Sasaki T."/>
            <person name="Itoh T."/>
        </authorList>
    </citation>
    <scope>NUCLEOTIDE SEQUENCE [LARGE SCALE GENOMIC DNA]</scope>
    <source>
        <strain evidence="2">cv. Nipponbare</strain>
    </source>
</reference>
<name>A0A0P0UXH5_ORYSJ</name>
<reference evidence="1 2" key="3">
    <citation type="journal article" date="2013" name="Rice">
        <title>Improvement of the Oryza sativa Nipponbare reference genome using next generation sequence and optical map data.</title>
        <authorList>
            <person name="Kawahara Y."/>
            <person name="de la Bastide M."/>
            <person name="Hamilton J.P."/>
            <person name="Kanamori H."/>
            <person name="McCombie W.R."/>
            <person name="Ouyang S."/>
            <person name="Schwartz D.C."/>
            <person name="Tanaka T."/>
            <person name="Wu J."/>
            <person name="Zhou S."/>
            <person name="Childs K.L."/>
            <person name="Davidson R.M."/>
            <person name="Lin H."/>
            <person name="Quesada-Ocampo L."/>
            <person name="Vaillancourt B."/>
            <person name="Sakai H."/>
            <person name="Lee S.S."/>
            <person name="Kim J."/>
            <person name="Numa H."/>
            <person name="Itoh T."/>
            <person name="Buell C.R."/>
            <person name="Matsumoto T."/>
        </authorList>
    </citation>
    <scope>NUCLEOTIDE SEQUENCE [LARGE SCALE GENOMIC DNA]</scope>
    <source>
        <strain evidence="2">cv. Nipponbare</strain>
    </source>
</reference>
<dbReference type="Gramene" id="Os01t0100466-00">
    <property type="protein sequence ID" value="Os01t0100466-00"/>
    <property type="gene ID" value="Os01g0100466"/>
</dbReference>
<proteinExistence type="predicted"/>
<organism evidence="1 2">
    <name type="scientific">Oryza sativa subsp. japonica</name>
    <name type="common">Rice</name>
    <dbReference type="NCBI Taxonomy" id="39947"/>
    <lineage>
        <taxon>Eukaryota</taxon>
        <taxon>Viridiplantae</taxon>
        <taxon>Streptophyta</taxon>
        <taxon>Embryophyta</taxon>
        <taxon>Tracheophyta</taxon>
        <taxon>Spermatophyta</taxon>
        <taxon>Magnoliopsida</taxon>
        <taxon>Liliopsida</taxon>
        <taxon>Poales</taxon>
        <taxon>Poaceae</taxon>
        <taxon>BOP clade</taxon>
        <taxon>Oryzoideae</taxon>
        <taxon>Oryzeae</taxon>
        <taxon>Oryzinae</taxon>
        <taxon>Oryza</taxon>
        <taxon>Oryza sativa</taxon>
    </lineage>
</organism>
<evidence type="ECO:0000313" key="2">
    <source>
        <dbReference type="Proteomes" id="UP000059680"/>
    </source>
</evidence>
<dbReference type="EMBL" id="AP014957">
    <property type="protein sequence ID" value="BAS69912.1"/>
    <property type="molecule type" value="Genomic_DNA"/>
</dbReference>
<dbReference type="PaxDb" id="39947-A0A0P0UXH5"/>
<keyword evidence="2" id="KW-1185">Reference proteome</keyword>
<reference evidence="2" key="1">
    <citation type="journal article" date="2005" name="Nature">
        <title>The map-based sequence of the rice genome.</title>
        <authorList>
            <consortium name="International rice genome sequencing project (IRGSP)"/>
            <person name="Matsumoto T."/>
            <person name="Wu J."/>
            <person name="Kanamori H."/>
            <person name="Katayose Y."/>
            <person name="Fujisawa M."/>
            <person name="Namiki N."/>
            <person name="Mizuno H."/>
            <person name="Yamamoto K."/>
            <person name="Antonio B.A."/>
            <person name="Baba T."/>
            <person name="Sakata K."/>
            <person name="Nagamura Y."/>
            <person name="Aoki H."/>
            <person name="Arikawa K."/>
            <person name="Arita K."/>
            <person name="Bito T."/>
            <person name="Chiden Y."/>
            <person name="Fujitsuka N."/>
            <person name="Fukunaka R."/>
            <person name="Hamada M."/>
            <person name="Harada C."/>
            <person name="Hayashi A."/>
            <person name="Hijishita S."/>
            <person name="Honda M."/>
            <person name="Hosokawa S."/>
            <person name="Ichikawa Y."/>
            <person name="Idonuma A."/>
            <person name="Iijima M."/>
            <person name="Ikeda M."/>
            <person name="Ikeno M."/>
            <person name="Ito K."/>
            <person name="Ito S."/>
            <person name="Ito T."/>
            <person name="Ito Y."/>
            <person name="Ito Y."/>
            <person name="Iwabuchi A."/>
            <person name="Kamiya K."/>
            <person name="Karasawa W."/>
            <person name="Kurita K."/>
            <person name="Katagiri S."/>
            <person name="Kikuta A."/>
            <person name="Kobayashi H."/>
            <person name="Kobayashi N."/>
            <person name="Machita K."/>
            <person name="Maehara T."/>
            <person name="Masukawa M."/>
            <person name="Mizubayashi T."/>
            <person name="Mukai Y."/>
            <person name="Nagasaki H."/>
            <person name="Nagata Y."/>
            <person name="Naito S."/>
            <person name="Nakashima M."/>
            <person name="Nakama Y."/>
            <person name="Nakamichi Y."/>
            <person name="Nakamura M."/>
            <person name="Meguro A."/>
            <person name="Negishi M."/>
            <person name="Ohta I."/>
            <person name="Ohta T."/>
            <person name="Okamoto M."/>
            <person name="Ono N."/>
            <person name="Saji S."/>
            <person name="Sakaguchi M."/>
            <person name="Sakai K."/>
            <person name="Shibata M."/>
            <person name="Shimokawa T."/>
            <person name="Song J."/>
            <person name="Takazaki Y."/>
            <person name="Terasawa K."/>
            <person name="Tsugane M."/>
            <person name="Tsuji K."/>
            <person name="Ueda S."/>
            <person name="Waki K."/>
            <person name="Yamagata H."/>
            <person name="Yamamoto M."/>
            <person name="Yamamoto S."/>
            <person name="Yamane H."/>
            <person name="Yoshiki S."/>
            <person name="Yoshihara R."/>
            <person name="Yukawa K."/>
            <person name="Zhong H."/>
            <person name="Yano M."/>
            <person name="Yuan Q."/>
            <person name="Ouyang S."/>
            <person name="Liu J."/>
            <person name="Jones K.M."/>
            <person name="Gansberger K."/>
            <person name="Moffat K."/>
            <person name="Hill J."/>
            <person name="Bera J."/>
            <person name="Fadrosh D."/>
            <person name="Jin S."/>
            <person name="Johri S."/>
            <person name="Kim M."/>
            <person name="Overton L."/>
            <person name="Reardon M."/>
            <person name="Tsitrin T."/>
            <person name="Vuong H."/>
            <person name="Weaver B."/>
            <person name="Ciecko A."/>
            <person name="Tallon L."/>
            <person name="Jackson J."/>
            <person name="Pai G."/>
            <person name="Aken S.V."/>
            <person name="Utterback T."/>
            <person name="Reidmuller S."/>
            <person name="Feldblyum T."/>
            <person name="Hsiao J."/>
            <person name="Zismann V."/>
            <person name="Iobst S."/>
            <person name="de Vazeille A.R."/>
            <person name="Buell C.R."/>
            <person name="Ying K."/>
            <person name="Li Y."/>
            <person name="Lu T."/>
            <person name="Huang Y."/>
            <person name="Zhao Q."/>
            <person name="Feng Q."/>
            <person name="Zhang L."/>
            <person name="Zhu J."/>
            <person name="Weng Q."/>
            <person name="Mu J."/>
            <person name="Lu Y."/>
            <person name="Fan D."/>
            <person name="Liu Y."/>
            <person name="Guan J."/>
            <person name="Zhang Y."/>
            <person name="Yu S."/>
            <person name="Liu X."/>
            <person name="Zhang Y."/>
            <person name="Hong G."/>
            <person name="Han B."/>
            <person name="Choisne N."/>
            <person name="Demange N."/>
            <person name="Orjeda G."/>
            <person name="Samain S."/>
            <person name="Cattolico L."/>
            <person name="Pelletier E."/>
            <person name="Couloux A."/>
            <person name="Segurens B."/>
            <person name="Wincker P."/>
            <person name="D'Hont A."/>
            <person name="Scarpelli C."/>
            <person name="Weissenbach J."/>
            <person name="Salanoubat M."/>
            <person name="Quetier F."/>
            <person name="Yu Y."/>
            <person name="Kim H.R."/>
            <person name="Rambo T."/>
            <person name="Currie J."/>
            <person name="Collura K."/>
            <person name="Luo M."/>
            <person name="Yang T."/>
            <person name="Ammiraju J.S.S."/>
            <person name="Engler F."/>
            <person name="Soderlund C."/>
            <person name="Wing R.A."/>
            <person name="Palmer L.E."/>
            <person name="de la Bastide M."/>
            <person name="Spiegel L."/>
            <person name="Nascimento L."/>
            <person name="Zutavern T."/>
            <person name="O'Shaughnessy A."/>
            <person name="Dike S."/>
            <person name="Dedhia N."/>
            <person name="Preston R."/>
            <person name="Balija V."/>
            <person name="McCombie W.R."/>
            <person name="Chow T."/>
            <person name="Chen H."/>
            <person name="Chung M."/>
            <person name="Chen C."/>
            <person name="Shaw J."/>
            <person name="Wu H."/>
            <person name="Hsiao K."/>
            <person name="Chao Y."/>
            <person name="Chu M."/>
            <person name="Cheng C."/>
            <person name="Hour A."/>
            <person name="Lee P."/>
            <person name="Lin S."/>
            <person name="Lin Y."/>
            <person name="Liou J."/>
            <person name="Liu S."/>
            <person name="Hsing Y."/>
            <person name="Raghuvanshi S."/>
            <person name="Mohanty A."/>
            <person name="Bharti A.K."/>
            <person name="Gaur A."/>
            <person name="Gupta V."/>
            <person name="Kumar D."/>
            <person name="Ravi V."/>
            <person name="Vij S."/>
            <person name="Kapur A."/>
            <person name="Khurana P."/>
            <person name="Khurana P."/>
            <person name="Khurana J.P."/>
            <person name="Tyagi A.K."/>
            <person name="Gaikwad K."/>
            <person name="Singh A."/>
            <person name="Dalal V."/>
            <person name="Srivastava S."/>
            <person name="Dixit A."/>
            <person name="Pal A.K."/>
            <person name="Ghazi I.A."/>
            <person name="Yadav M."/>
            <person name="Pandit A."/>
            <person name="Bhargava A."/>
            <person name="Sureshbabu K."/>
            <person name="Batra K."/>
            <person name="Sharma T.R."/>
            <person name="Mohapatra T."/>
            <person name="Singh N.K."/>
            <person name="Messing J."/>
            <person name="Nelson A.B."/>
            <person name="Fuks G."/>
            <person name="Kavchok S."/>
            <person name="Keizer G."/>
            <person name="Linton E."/>
            <person name="Llaca V."/>
            <person name="Song R."/>
            <person name="Tanyolac B."/>
            <person name="Young S."/>
            <person name="Ho-Il K."/>
            <person name="Hahn J.H."/>
            <person name="Sangsakoo G."/>
            <person name="Vanavichit A."/>
            <person name="de Mattos Luiz.A.T."/>
            <person name="Zimmer P.D."/>
            <person name="Malone G."/>
            <person name="Dellagostin O."/>
            <person name="de Oliveira A.C."/>
            <person name="Bevan M."/>
            <person name="Bancroft I."/>
            <person name="Minx P."/>
            <person name="Cordum H."/>
            <person name="Wilson R."/>
            <person name="Cheng Z."/>
            <person name="Jin W."/>
            <person name="Jiang J."/>
            <person name="Leong S.A."/>
            <person name="Iwama H."/>
            <person name="Gojobori T."/>
            <person name="Itoh T."/>
            <person name="Niimura Y."/>
            <person name="Fujii Y."/>
            <person name="Habara T."/>
            <person name="Sakai H."/>
            <person name="Sato Y."/>
            <person name="Wilson G."/>
            <person name="Kumar K."/>
            <person name="McCouch S."/>
            <person name="Juretic N."/>
            <person name="Hoen D."/>
            <person name="Wright S."/>
            <person name="Bruskiewich R."/>
            <person name="Bureau T."/>
            <person name="Miyao A."/>
            <person name="Hirochika H."/>
            <person name="Nishikawa T."/>
            <person name="Kadowaki K."/>
            <person name="Sugiura M."/>
            <person name="Burr B."/>
            <person name="Sasaki T."/>
        </authorList>
    </citation>
    <scope>NUCLEOTIDE SEQUENCE [LARGE SCALE GENOMIC DNA]</scope>
    <source>
        <strain evidence="2">cv. Nipponbare</strain>
    </source>
</reference>